<dbReference type="AlphaFoldDB" id="A9DIS9"/>
<keyword evidence="18" id="KW-1185">Reference proteome</keyword>
<protein>
    <recommendedName>
        <fullName evidence="4">microbial collagenase</fullName>
        <ecNumber evidence="4">3.4.24.3</ecNumber>
    </recommendedName>
</protein>
<organism evidence="17 18">
    <name type="scientific">Shewanella benthica KT99</name>
    <dbReference type="NCBI Taxonomy" id="314608"/>
    <lineage>
        <taxon>Bacteria</taxon>
        <taxon>Pseudomonadati</taxon>
        <taxon>Pseudomonadota</taxon>
        <taxon>Gammaproteobacteria</taxon>
        <taxon>Alteromonadales</taxon>
        <taxon>Shewanellaceae</taxon>
        <taxon>Shewanella</taxon>
    </lineage>
</organism>
<sequence length="1023" mass="110903">MKLNTLVVALGLATSFSVMSNTASHDETNLASNRLSASLTSPTLASSLVSALTRTGSPWANTESASAFASAFASPGPVGLSGPMAATDCSAFIGLSGNELVIELASSDPQCVSPLYNLKGPDATALFSESTMRTVAAAVRDRATGYTGVDTTGIESLIYFQRAALYVQFYSPSDVPAYSSAVKSDIKTQITALFNNGNIWTVSTENSGVLKEALILIDSIGLGADFNHITKEVLSRFDASWEVNFGMNAAANSVFTTLFRAQWDEPMKALFATDHSILDALNSFQLANRHLVGTDAEYVLTNAVREMSRLYHTPEMKSRVSTLVKAVLDSSSKNDASKVIWMAAAEMADYYDRSNCNYYNICGFKAQLEAETLTFNWECSSTLKMRAQSMYRDQANWACGVLGNQENYFHTKLATNRTPVANDNNNALELVVFDSSSDYQSYAGTFFGIATNNGGMYLEGSPAGLKNQARFIAYEAEWRRPDFHIWNLQHEYVHYLDGRYNLHGDFSRGISVDTIWWIEGLAEYISYRDANTRAITLGETGEFPLSTIFNNNYNSGQDRIYRWGYLAVRFMFENHKADVDQILAYLRNDQYTEYQNFMDNIGTRYDNEWAGWLTSGLSTVDNGIVDHGPSDAASLASGTEGNWAGPVSSISKDYSPCTVTNETYRYTPDASLVIDQPMECIDSQDGRASFAFANVDRSNQTLWIKTGGGWGDADIYYSTTGWASGEVNDGFGIDNGNHEVIQVTLNPNEYWHYITLSGDFGGLDLLMSTTEVFADPDPAQGGGTTPNPDPALDCGAATMSYGQLTFGKDECISGGSSSFYVYVEEDNTQLTITTSGGTGDASLYYNADTWADANNAHARSTNAGNLESIQVTANRGWRYIVVDTDSEYSATTIKVSLGGGTIPPVTPPANANIDDACQTLNPVSDGRLTSAEALCSADGANYYSMWIYAGSTELTVSTGHGTGDVSLYGGTSWPSAQSNSASSTNAASTSESFTVNNPSEGWYYITLESEVTSSGVAIQADLK</sequence>
<comment type="caution">
    <text evidence="17">The sequence shown here is derived from an EMBL/GenBank/DDBJ whole genome shotgun (WGS) entry which is preliminary data.</text>
</comment>
<dbReference type="GO" id="GO:0006508">
    <property type="term" value="P:proteolysis"/>
    <property type="evidence" value="ECO:0007669"/>
    <property type="project" value="UniProtKB-KW"/>
</dbReference>
<dbReference type="GO" id="GO:0005576">
    <property type="term" value="C:extracellular region"/>
    <property type="evidence" value="ECO:0007669"/>
    <property type="project" value="UniProtKB-SubCell"/>
</dbReference>
<accession>A9DIS9</accession>
<keyword evidence="11" id="KW-0482">Metalloprotease</keyword>
<dbReference type="PANTHER" id="PTHR13062:SF9">
    <property type="entry name" value="MICROBIAL COLLAGENASE"/>
    <property type="match status" value="1"/>
</dbReference>
<feature type="domain" description="Peptidase C-terminal archaeal/bacterial" evidence="15">
    <location>
        <begin position="818"/>
        <end position="883"/>
    </location>
</feature>
<evidence type="ECO:0000313" key="18">
    <source>
        <dbReference type="Proteomes" id="UP000005839"/>
    </source>
</evidence>
<dbReference type="Pfam" id="PF08453">
    <property type="entry name" value="Peptidase_M9_N"/>
    <property type="match status" value="1"/>
</dbReference>
<evidence type="ECO:0000256" key="6">
    <source>
        <dbReference type="ARBA" id="ARBA00022670"/>
    </source>
</evidence>
<evidence type="ECO:0000256" key="5">
    <source>
        <dbReference type="ARBA" id="ARBA00022525"/>
    </source>
</evidence>
<keyword evidence="9" id="KW-0378">Hydrolase</keyword>
<dbReference type="InterPro" id="IPR013661">
    <property type="entry name" value="Peptidase_M9_N_dom"/>
</dbReference>
<dbReference type="GO" id="GO:0008270">
    <property type="term" value="F:zinc ion binding"/>
    <property type="evidence" value="ECO:0007669"/>
    <property type="project" value="InterPro"/>
</dbReference>
<evidence type="ECO:0000256" key="8">
    <source>
        <dbReference type="ARBA" id="ARBA00022729"/>
    </source>
</evidence>
<name>A9DIS9_9GAMM</name>
<evidence type="ECO:0000256" key="2">
    <source>
        <dbReference type="ARBA" id="ARBA00001947"/>
    </source>
</evidence>
<dbReference type="GO" id="GO:0004222">
    <property type="term" value="F:metalloendopeptidase activity"/>
    <property type="evidence" value="ECO:0007669"/>
    <property type="project" value="UniProtKB-EC"/>
</dbReference>
<evidence type="ECO:0000259" key="15">
    <source>
        <dbReference type="Pfam" id="PF04151"/>
    </source>
</evidence>
<keyword evidence="5" id="KW-0964">Secreted</keyword>
<feature type="signal peptide" evidence="14">
    <location>
        <begin position="1"/>
        <end position="20"/>
    </location>
</feature>
<dbReference type="Gene3D" id="2.60.120.380">
    <property type="match status" value="3"/>
</dbReference>
<dbReference type="Gene3D" id="1.10.390.20">
    <property type="match status" value="1"/>
</dbReference>
<feature type="chain" id="PRO_5002734046" description="microbial collagenase" evidence="14">
    <location>
        <begin position="21"/>
        <end position="1023"/>
    </location>
</feature>
<comment type="cofactor">
    <cofactor evidence="2">
        <name>Zn(2+)</name>
        <dbReference type="ChEBI" id="CHEBI:29105"/>
    </cofactor>
</comment>
<dbReference type="RefSeq" id="WP_005502803.1">
    <property type="nucleotide sequence ID" value="NZ_ABIC01000055.1"/>
</dbReference>
<dbReference type="Pfam" id="PF01752">
    <property type="entry name" value="Peptidase_M9"/>
    <property type="match status" value="1"/>
</dbReference>
<evidence type="ECO:0000256" key="9">
    <source>
        <dbReference type="ARBA" id="ARBA00022801"/>
    </source>
</evidence>
<feature type="active site" evidence="13">
    <location>
        <position position="491"/>
    </location>
</feature>
<evidence type="ECO:0000256" key="14">
    <source>
        <dbReference type="SAM" id="SignalP"/>
    </source>
</evidence>
<comment type="catalytic activity">
    <reaction evidence="1">
        <text>Digestion of native collagen in the triple helical region at Xaa-|-Gly bonds. With synthetic peptides, a preference is shown for Gly at P3 and P1', Pro and Ala at P2 and P2', and hydroxyproline, Ala or Arg at P3'.</text>
        <dbReference type="EC" id="3.4.24.3"/>
    </reaction>
</comment>
<dbReference type="InterPro" id="IPR002169">
    <property type="entry name" value="Peptidase_M9A/M9B"/>
</dbReference>
<dbReference type="Proteomes" id="UP000005839">
    <property type="component" value="Unassembled WGS sequence"/>
</dbReference>
<dbReference type="STRING" id="314608.KT99_19429"/>
<keyword evidence="6" id="KW-0645">Protease</keyword>
<feature type="domain" description="Peptidase M9 collagenase N-terminal" evidence="16">
    <location>
        <begin position="90"/>
        <end position="266"/>
    </location>
</feature>
<evidence type="ECO:0000256" key="7">
    <source>
        <dbReference type="ARBA" id="ARBA00022723"/>
    </source>
</evidence>
<evidence type="ECO:0000256" key="4">
    <source>
        <dbReference type="ARBA" id="ARBA00012653"/>
    </source>
</evidence>
<keyword evidence="10" id="KW-0862">Zinc</keyword>
<comment type="subcellular location">
    <subcellularLocation>
        <location evidence="3">Secreted</location>
    </subcellularLocation>
</comment>
<evidence type="ECO:0000256" key="10">
    <source>
        <dbReference type="ARBA" id="ARBA00022833"/>
    </source>
</evidence>
<evidence type="ECO:0000256" key="1">
    <source>
        <dbReference type="ARBA" id="ARBA00000424"/>
    </source>
</evidence>
<proteinExistence type="predicted"/>
<evidence type="ECO:0000256" key="13">
    <source>
        <dbReference type="PIRSR" id="PIRSR602169-1"/>
    </source>
</evidence>
<evidence type="ECO:0000256" key="3">
    <source>
        <dbReference type="ARBA" id="ARBA00004613"/>
    </source>
</evidence>
<evidence type="ECO:0000256" key="12">
    <source>
        <dbReference type="ARBA" id="ARBA00023145"/>
    </source>
</evidence>
<feature type="domain" description="Peptidase C-terminal archaeal/bacterial" evidence="15">
    <location>
        <begin position="941"/>
        <end position="1008"/>
    </location>
</feature>
<reference evidence="17 18" key="1">
    <citation type="submission" date="2007-10" db="EMBL/GenBank/DDBJ databases">
        <authorList>
            <person name="Yayanos A."/>
            <person name="Ferriera S."/>
            <person name="Johnson J."/>
            <person name="Kravitz S."/>
            <person name="Halpern A."/>
            <person name="Remington K."/>
            <person name="Beeson K."/>
            <person name="Tran B."/>
            <person name="Rogers Y.-H."/>
            <person name="Friedman R."/>
            <person name="Venter J.C."/>
        </authorList>
    </citation>
    <scope>NUCLEOTIDE SEQUENCE [LARGE SCALE GENOMIC DNA]</scope>
    <source>
        <strain evidence="17 18">KT99</strain>
    </source>
</reference>
<keyword evidence="8 14" id="KW-0732">Signal</keyword>
<dbReference type="InterPro" id="IPR007280">
    <property type="entry name" value="Peptidase_C_arc/bac"/>
</dbReference>
<gene>
    <name evidence="17" type="ORF">KT99_19429</name>
</gene>
<dbReference type="Gene3D" id="3.40.30.160">
    <property type="entry name" value="Collagenase ColT, N-terminal domain"/>
    <property type="match status" value="1"/>
</dbReference>
<evidence type="ECO:0000313" key="17">
    <source>
        <dbReference type="EMBL" id="EDP99021.1"/>
    </source>
</evidence>
<keyword evidence="7" id="KW-0479">Metal-binding</keyword>
<evidence type="ECO:0000259" key="16">
    <source>
        <dbReference type="Pfam" id="PF08453"/>
    </source>
</evidence>
<dbReference type="PANTHER" id="PTHR13062">
    <property type="entry name" value="COLLAGENASE"/>
    <property type="match status" value="1"/>
</dbReference>
<keyword evidence="12" id="KW-0865">Zymogen</keyword>
<dbReference type="Pfam" id="PF04151">
    <property type="entry name" value="PPC"/>
    <property type="match status" value="2"/>
</dbReference>
<dbReference type="EMBL" id="ABIC01000055">
    <property type="protein sequence ID" value="EDP99021.1"/>
    <property type="molecule type" value="Genomic_DNA"/>
</dbReference>
<dbReference type="EC" id="3.4.24.3" evidence="4"/>
<dbReference type="PRINTS" id="PR00931">
    <property type="entry name" value="MICOLLPTASE"/>
</dbReference>
<evidence type="ECO:0000256" key="11">
    <source>
        <dbReference type="ARBA" id="ARBA00023049"/>
    </source>
</evidence>